<organism evidence="2 3">
    <name type="scientific">Amphibalanus amphitrite</name>
    <name type="common">Striped barnacle</name>
    <name type="synonym">Balanus amphitrite</name>
    <dbReference type="NCBI Taxonomy" id="1232801"/>
    <lineage>
        <taxon>Eukaryota</taxon>
        <taxon>Metazoa</taxon>
        <taxon>Ecdysozoa</taxon>
        <taxon>Arthropoda</taxon>
        <taxon>Crustacea</taxon>
        <taxon>Multicrustacea</taxon>
        <taxon>Cirripedia</taxon>
        <taxon>Thoracica</taxon>
        <taxon>Thoracicalcarea</taxon>
        <taxon>Balanomorpha</taxon>
        <taxon>Balanoidea</taxon>
        <taxon>Balanidae</taxon>
        <taxon>Amphibalaninae</taxon>
        <taxon>Amphibalanus</taxon>
    </lineage>
</organism>
<keyword evidence="3" id="KW-1185">Reference proteome</keyword>
<comment type="caution">
    <text evidence="2">The sequence shown here is derived from an EMBL/GenBank/DDBJ whole genome shotgun (WGS) entry which is preliminary data.</text>
</comment>
<dbReference type="AlphaFoldDB" id="A0A6A4UW12"/>
<keyword evidence="1" id="KW-0732">Signal</keyword>
<sequence length="138" mass="14742">MCVPRAWFVWKSVALGVVLACASAGAKNWQDDCVFSPSAENAVSAECEFRSIEVCLSSLTVNDASEDALTLSEDSPVSLYGRVCPSEAVAAREHTQCIGEKNPALVSIGVFRERCCSDGLGSKSPACPSLAQWSRKHE</sequence>
<reference evidence="2 3" key="1">
    <citation type="submission" date="2019-07" db="EMBL/GenBank/DDBJ databases">
        <title>Draft genome assembly of a fouling barnacle, Amphibalanus amphitrite (Darwin, 1854): The first reference genome for Thecostraca.</title>
        <authorList>
            <person name="Kim W."/>
        </authorList>
    </citation>
    <scope>NUCLEOTIDE SEQUENCE [LARGE SCALE GENOMIC DNA]</scope>
    <source>
        <strain evidence="2">SNU_AA5</strain>
        <tissue evidence="2">Soma without cirri and trophi</tissue>
    </source>
</reference>
<feature type="chain" id="PRO_5025424199" description="Secreted protein" evidence="1">
    <location>
        <begin position="21"/>
        <end position="138"/>
    </location>
</feature>
<accession>A0A6A4UW12</accession>
<evidence type="ECO:0008006" key="4">
    <source>
        <dbReference type="Google" id="ProtNLM"/>
    </source>
</evidence>
<gene>
    <name evidence="2" type="ORF">FJT64_013660</name>
</gene>
<dbReference type="Proteomes" id="UP000440578">
    <property type="component" value="Unassembled WGS sequence"/>
</dbReference>
<feature type="signal peptide" evidence="1">
    <location>
        <begin position="1"/>
        <end position="20"/>
    </location>
</feature>
<dbReference type="OrthoDB" id="6406004at2759"/>
<evidence type="ECO:0000313" key="3">
    <source>
        <dbReference type="Proteomes" id="UP000440578"/>
    </source>
</evidence>
<dbReference type="EMBL" id="VIIS01002156">
    <property type="protein sequence ID" value="KAF0287937.1"/>
    <property type="molecule type" value="Genomic_DNA"/>
</dbReference>
<evidence type="ECO:0000313" key="2">
    <source>
        <dbReference type="EMBL" id="KAF0287937.1"/>
    </source>
</evidence>
<evidence type="ECO:0000256" key="1">
    <source>
        <dbReference type="SAM" id="SignalP"/>
    </source>
</evidence>
<proteinExistence type="predicted"/>
<protein>
    <recommendedName>
        <fullName evidence="4">Secreted protein</fullName>
    </recommendedName>
</protein>
<name>A0A6A4UW12_AMPAM</name>